<proteinExistence type="inferred from homology"/>
<evidence type="ECO:0000256" key="5">
    <source>
        <dbReference type="ARBA" id="ARBA00022857"/>
    </source>
</evidence>
<comment type="similarity">
    <text evidence="2 7">Belongs to the dihydrofolate reductase family.</text>
</comment>
<dbReference type="GO" id="GO:0006730">
    <property type="term" value="P:one-carbon metabolic process"/>
    <property type="evidence" value="ECO:0007669"/>
    <property type="project" value="UniProtKB-KW"/>
</dbReference>
<evidence type="ECO:0000256" key="3">
    <source>
        <dbReference type="ARBA" id="ARBA00012856"/>
    </source>
</evidence>
<evidence type="ECO:0000256" key="2">
    <source>
        <dbReference type="ARBA" id="ARBA00009539"/>
    </source>
</evidence>
<evidence type="ECO:0000259" key="8">
    <source>
        <dbReference type="PROSITE" id="PS51330"/>
    </source>
</evidence>
<accession>A0A858U659</accession>
<dbReference type="InterPro" id="IPR001796">
    <property type="entry name" value="DHFR_dom"/>
</dbReference>
<evidence type="ECO:0000256" key="6">
    <source>
        <dbReference type="ARBA" id="ARBA00023002"/>
    </source>
</evidence>
<keyword evidence="6" id="KW-0560">Oxidoreductase</keyword>
<dbReference type="KEGG" id="mphe:HGG69_00140"/>
<dbReference type="Gene3D" id="3.40.430.10">
    <property type="entry name" value="Dihydrofolate Reductase, subunit A"/>
    <property type="match status" value="1"/>
</dbReference>
<dbReference type="InterPro" id="IPR012259">
    <property type="entry name" value="DHFR"/>
</dbReference>
<dbReference type="PRINTS" id="PR00070">
    <property type="entry name" value="DHFR"/>
</dbReference>
<keyword evidence="10" id="KW-1185">Reference proteome</keyword>
<dbReference type="GO" id="GO:0046452">
    <property type="term" value="P:dihydrofolate metabolic process"/>
    <property type="evidence" value="ECO:0007669"/>
    <property type="project" value="TreeGrafter"/>
</dbReference>
<evidence type="ECO:0000313" key="10">
    <source>
        <dbReference type="Proteomes" id="UP000501060"/>
    </source>
</evidence>
<dbReference type="InterPro" id="IPR017925">
    <property type="entry name" value="DHFR_CS"/>
</dbReference>
<dbReference type="InterPro" id="IPR024072">
    <property type="entry name" value="DHFR-like_dom_sf"/>
</dbReference>
<dbReference type="GO" id="GO:0050661">
    <property type="term" value="F:NADP binding"/>
    <property type="evidence" value="ECO:0007669"/>
    <property type="project" value="InterPro"/>
</dbReference>
<dbReference type="EMBL" id="CP051481">
    <property type="protein sequence ID" value="QJG66745.1"/>
    <property type="molecule type" value="Genomic_DNA"/>
</dbReference>
<dbReference type="AlphaFoldDB" id="A0A858U659"/>
<evidence type="ECO:0000256" key="7">
    <source>
        <dbReference type="RuleBase" id="RU004474"/>
    </source>
</evidence>
<gene>
    <name evidence="9" type="ORF">HGG69_00140</name>
</gene>
<evidence type="ECO:0000256" key="1">
    <source>
        <dbReference type="ARBA" id="ARBA00004903"/>
    </source>
</evidence>
<dbReference type="PROSITE" id="PS51330">
    <property type="entry name" value="DHFR_2"/>
    <property type="match status" value="1"/>
</dbReference>
<dbReference type="GO" id="GO:0046655">
    <property type="term" value="P:folic acid metabolic process"/>
    <property type="evidence" value="ECO:0007669"/>
    <property type="project" value="TreeGrafter"/>
</dbReference>
<dbReference type="CDD" id="cd00209">
    <property type="entry name" value="DHFR"/>
    <property type="match status" value="1"/>
</dbReference>
<dbReference type="GO" id="GO:0046654">
    <property type="term" value="P:tetrahydrofolate biosynthetic process"/>
    <property type="evidence" value="ECO:0007669"/>
    <property type="project" value="UniProtKB-UniPathway"/>
</dbReference>
<reference evidence="9 10" key="1">
    <citation type="submission" date="2020-04" db="EMBL/GenBank/DDBJ databases">
        <title>Novel Mycoplasma species detected in Phocoena phocoena (harbor porpoise) from the USA.</title>
        <authorList>
            <person name="Volokhov D.V."/>
        </authorList>
    </citation>
    <scope>NUCLEOTIDE SEQUENCE [LARGE SCALE GENOMIC DNA]</scope>
    <source>
        <strain evidence="9 10">Phocoena C-264-GEN</strain>
    </source>
</reference>
<evidence type="ECO:0000256" key="4">
    <source>
        <dbReference type="ARBA" id="ARBA00022563"/>
    </source>
</evidence>
<keyword evidence="4" id="KW-0554">One-carbon metabolism</keyword>
<dbReference type="RefSeq" id="WP_169604796.1">
    <property type="nucleotide sequence ID" value="NZ_CP051481.1"/>
</dbReference>
<dbReference type="EC" id="1.5.1.3" evidence="3"/>
<sequence>MIKLIVAMDEHNLIGKGDKMPWHIKEEFIHFKNTTLTHALLFGRRTFLGLPGKLLNRKSIVLSPDDIETADLTIHNDSELTELFKKYKDSKEVLFIAGGKSIYESFYQYADELIVSRIKGKFEGDVYLNLDLSSFDKEKVIEHEKFNVEYWQKKKQV</sequence>
<comment type="pathway">
    <text evidence="1">Cofactor biosynthesis; tetrahydrofolate biosynthesis; 5,6,7,8-tetrahydrofolate from 7,8-dihydrofolate: step 1/1.</text>
</comment>
<protein>
    <recommendedName>
        <fullName evidence="3">dihydrofolate reductase</fullName>
        <ecNumber evidence="3">1.5.1.3</ecNumber>
    </recommendedName>
</protein>
<dbReference type="UniPathway" id="UPA00077">
    <property type="reaction ID" value="UER00158"/>
</dbReference>
<dbReference type="SUPFAM" id="SSF53597">
    <property type="entry name" value="Dihydrofolate reductase-like"/>
    <property type="match status" value="1"/>
</dbReference>
<evidence type="ECO:0000313" key="9">
    <source>
        <dbReference type="EMBL" id="QJG66745.1"/>
    </source>
</evidence>
<dbReference type="PROSITE" id="PS00075">
    <property type="entry name" value="DHFR_1"/>
    <property type="match status" value="1"/>
</dbReference>
<dbReference type="GO" id="GO:0004146">
    <property type="term" value="F:dihydrofolate reductase activity"/>
    <property type="evidence" value="ECO:0007669"/>
    <property type="project" value="UniProtKB-EC"/>
</dbReference>
<dbReference type="PANTHER" id="PTHR48069">
    <property type="entry name" value="DIHYDROFOLATE REDUCTASE"/>
    <property type="match status" value="1"/>
</dbReference>
<name>A0A858U659_9MOLU</name>
<dbReference type="GO" id="GO:0005829">
    <property type="term" value="C:cytosol"/>
    <property type="evidence" value="ECO:0007669"/>
    <property type="project" value="TreeGrafter"/>
</dbReference>
<keyword evidence="5" id="KW-0521">NADP</keyword>
<organism evidence="9 10">
    <name type="scientific">Mycoplasma phocoenae</name>
    <dbReference type="NCBI Taxonomy" id="754517"/>
    <lineage>
        <taxon>Bacteria</taxon>
        <taxon>Bacillati</taxon>
        <taxon>Mycoplasmatota</taxon>
        <taxon>Mollicutes</taxon>
        <taxon>Mycoplasmataceae</taxon>
        <taxon>Mycoplasma</taxon>
    </lineage>
</organism>
<dbReference type="Proteomes" id="UP000501060">
    <property type="component" value="Chromosome"/>
</dbReference>
<dbReference type="PANTHER" id="PTHR48069:SF3">
    <property type="entry name" value="DIHYDROFOLATE REDUCTASE"/>
    <property type="match status" value="1"/>
</dbReference>
<dbReference type="Pfam" id="PF00186">
    <property type="entry name" value="DHFR_1"/>
    <property type="match status" value="1"/>
</dbReference>
<feature type="domain" description="DHFR" evidence="8">
    <location>
        <begin position="1"/>
        <end position="157"/>
    </location>
</feature>